<gene>
    <name evidence="4" type="ORF">MBORA_17680</name>
</gene>
<dbReference type="Gene3D" id="1.25.40.10">
    <property type="entry name" value="Tetratricopeptide repeat domain"/>
    <property type="match status" value="1"/>
</dbReference>
<dbReference type="SUPFAM" id="SSF81901">
    <property type="entry name" value="HCP-like"/>
    <property type="match status" value="1"/>
</dbReference>
<protein>
    <submittedName>
        <fullName evidence="4">Tetratricopeptide repeat protein</fullName>
    </submittedName>
</protein>
<dbReference type="STRING" id="66851.MBORA_17680"/>
<keyword evidence="3" id="KW-1133">Transmembrane helix</keyword>
<dbReference type="EMBL" id="LWMU01000103">
    <property type="protein sequence ID" value="KZX10930.1"/>
    <property type="molecule type" value="Genomic_DNA"/>
</dbReference>
<sequence>MTKELEKAKELIKNEKYKEALKLAKKRHGRDKIDEYLAILDMLIEKDYMSAVEERGLYHQYYDPDHDNGDYGEKYFDIYLKAHPQSINAICDKSMSLFNKNKIDEALEYMDIAYKKYDVYSEVEKPRIEKKEVKMGKIELLMQAKQFDKALTALNKYEKKHGADKKVNLYKGQMLQKKGENKEALKYIEESLSEEITLVGLNTRADANYELKNYKKALNDYKECIKHEKEVKDDLELVTNFNYKAAFCEIELGNYSGAIKHLNKTINMLNKKGRLPNNLEKIYQKCSFEKKRIMKKGNIKDEEFKNTKFLSTNKTIYALIMLIVFYIILKIMGY</sequence>
<evidence type="ECO:0000256" key="3">
    <source>
        <dbReference type="SAM" id="Phobius"/>
    </source>
</evidence>
<dbReference type="PATRIC" id="fig|66851.6.peg.1923"/>
<keyword evidence="1" id="KW-0677">Repeat</keyword>
<dbReference type="PANTHER" id="PTHR44943">
    <property type="entry name" value="CELLULOSE SYNTHASE OPERON PROTEIN C"/>
    <property type="match status" value="1"/>
</dbReference>
<dbReference type="RefSeq" id="WP_063720554.1">
    <property type="nucleotide sequence ID" value="NZ_LT985121.1"/>
</dbReference>
<evidence type="ECO:0000256" key="1">
    <source>
        <dbReference type="ARBA" id="ARBA00022737"/>
    </source>
</evidence>
<reference evidence="5" key="1">
    <citation type="journal article" date="2016" name="Genome Announc.">
        <title>Draft Genome Sequences of Methanobrevibacter curvatus DSM11111, Methanobrevibacter cuticularis DSM11139, Methanobrevibacter filiformis DSM11501, and Methanobrevibacter oralis DSM7256.</title>
        <authorList>
            <person name="Poehlein A."/>
            <person name="Seedorf H."/>
        </authorList>
    </citation>
    <scope>NUCLEOTIDE SEQUENCE [LARGE SCALE GENOMIC DNA]</scope>
    <source>
        <strain evidence="5">DSM 7256 / JCM 30027 / ZR</strain>
    </source>
</reference>
<dbReference type="Proteomes" id="UP000077428">
    <property type="component" value="Unassembled WGS sequence"/>
</dbReference>
<keyword evidence="5" id="KW-1185">Reference proteome</keyword>
<feature type="transmembrane region" description="Helical" evidence="3">
    <location>
        <begin position="315"/>
        <end position="333"/>
    </location>
</feature>
<name>A0A162FJI5_METOA</name>
<comment type="caution">
    <text evidence="4">The sequence shown here is derived from an EMBL/GenBank/DDBJ whole genome shotgun (WGS) entry which is preliminary data.</text>
</comment>
<dbReference type="OrthoDB" id="115601at2157"/>
<dbReference type="InterPro" id="IPR051685">
    <property type="entry name" value="Ycf3/AcsC/BcsC/TPR_MFPF"/>
</dbReference>
<proteinExistence type="predicted"/>
<keyword evidence="3" id="KW-0472">Membrane</keyword>
<evidence type="ECO:0000256" key="2">
    <source>
        <dbReference type="ARBA" id="ARBA00022803"/>
    </source>
</evidence>
<dbReference type="SUPFAM" id="SSF48452">
    <property type="entry name" value="TPR-like"/>
    <property type="match status" value="1"/>
</dbReference>
<keyword evidence="3" id="KW-0812">Transmembrane</keyword>
<evidence type="ECO:0000313" key="4">
    <source>
        <dbReference type="EMBL" id="KZX10930.1"/>
    </source>
</evidence>
<dbReference type="AlphaFoldDB" id="A0A162FJI5"/>
<organism evidence="4 5">
    <name type="scientific">Methanobrevibacter oralis</name>
    <dbReference type="NCBI Taxonomy" id="66851"/>
    <lineage>
        <taxon>Archaea</taxon>
        <taxon>Methanobacteriati</taxon>
        <taxon>Methanobacteriota</taxon>
        <taxon>Methanomada group</taxon>
        <taxon>Methanobacteria</taxon>
        <taxon>Methanobacteriales</taxon>
        <taxon>Methanobacteriaceae</taxon>
        <taxon>Methanobrevibacter</taxon>
    </lineage>
</organism>
<evidence type="ECO:0000313" key="5">
    <source>
        <dbReference type="Proteomes" id="UP000077428"/>
    </source>
</evidence>
<keyword evidence="2" id="KW-0802">TPR repeat</keyword>
<dbReference type="PANTHER" id="PTHR44943:SF4">
    <property type="entry name" value="TPR REPEAT-CONTAINING PROTEIN MJ0798"/>
    <property type="match status" value="1"/>
</dbReference>
<accession>A0A162FJI5</accession>
<dbReference type="InterPro" id="IPR011990">
    <property type="entry name" value="TPR-like_helical_dom_sf"/>
</dbReference>